<gene>
    <name evidence="3" type="ORF">H4696_003436</name>
</gene>
<dbReference type="InterPro" id="IPR001387">
    <property type="entry name" value="Cro/C1-type_HTH"/>
</dbReference>
<keyword evidence="4" id="KW-1185">Reference proteome</keyword>
<feature type="domain" description="HTH cro/C1-type" evidence="2">
    <location>
        <begin position="670"/>
        <end position="726"/>
    </location>
</feature>
<dbReference type="SMART" id="SM00530">
    <property type="entry name" value="HTH_XRE"/>
    <property type="match status" value="4"/>
</dbReference>
<dbReference type="RefSeq" id="WP_086862001.1">
    <property type="nucleotide sequence ID" value="NZ_JADBEG010000001.1"/>
</dbReference>
<feature type="domain" description="HTH cro/C1-type" evidence="2">
    <location>
        <begin position="33"/>
        <end position="88"/>
    </location>
</feature>
<protein>
    <submittedName>
        <fullName evidence="3">Transcriptional regulator with XRE-family HTH domain</fullName>
    </submittedName>
</protein>
<sequence>MFSPTGTSSTALHFPSYLPTAPRTPAAALTGHALRQIRAAHDSSLREFARRFTLNPGELLAWETGTRVQPLARIAWLLGALDTDLTVAARILSHAAHAGYPHLITDHLDHATAAQCYDTIASHITHWAPARLPDLLRTHEHDHLLSGYPLLDAGHADHQRQMLLHRRRALTAPGTGAHHTFFIGDTALHACPAPARTRQLDLLQALSDHPDITIHIVPAERCPPDLLSPFTLYHLDGTAIAVALHHQHAGTYTAARDILARYAATTTWLAANALDPANTAAALGHPAQHPPPPGPPSDDARGAGSSRCGDSRPASGGPPDDVACHVPGPSMPPGIDRQTTGRPIRTPAAVGVGLQLRQAREARGLGLRAFARTLGIPVSHLWSLELTHALAEPVPTAFMLGALGADHATTRRIITQAQHSAVAEFVDTDPRNHAAVAWYYEHIADRVTVWAPTLIPDLLRTPGHDLALITHPLSDTDLDDARTEALPQRRDDLTDPRRHYTFLIGDTALHACPTPLRQDQLTHLRSLTTRHRNITIWIVPADQCPPGLLTPFTLYHRAKRPIAMASHHHGASTYITDPTVLDRTRQLARQLSKLATSTTTGITDHATPPERYPGAGHTRTQGPQPRHPRPSPATSGSPAQQRVPTLPCDAASPPSTVPAAEPSQLILGRHVEQLRTERGLSRLRLATAAGIPASRIERLERHTATWTSLADTAAVADALATSRAELATSALHDYQIHYNQPPKRLYDRLVTPIDALATQPVGDWIKTEREARGLSITDLHYLSRLPPNTILQIENNGLPDSFAPIITLADTFSMPRPALVIAAVGSFPARPPSARRSDPAPQGQARGGIR</sequence>
<dbReference type="CDD" id="cd00093">
    <property type="entry name" value="HTH_XRE"/>
    <property type="match status" value="3"/>
</dbReference>
<dbReference type="Pfam" id="PF19054">
    <property type="entry name" value="DUF5753"/>
    <property type="match status" value="2"/>
</dbReference>
<comment type="caution">
    <text evidence="3">The sequence shown here is derived from an EMBL/GenBank/DDBJ whole genome shotgun (WGS) entry which is preliminary data.</text>
</comment>
<dbReference type="Pfam" id="PF13560">
    <property type="entry name" value="HTH_31"/>
    <property type="match status" value="1"/>
</dbReference>
<feature type="domain" description="HTH cro/C1-type" evidence="2">
    <location>
        <begin position="355"/>
        <end position="410"/>
    </location>
</feature>
<organism evidence="3 4">
    <name type="scientific">Amycolatopsis lexingtonensis</name>
    <dbReference type="NCBI Taxonomy" id="218822"/>
    <lineage>
        <taxon>Bacteria</taxon>
        <taxon>Bacillati</taxon>
        <taxon>Actinomycetota</taxon>
        <taxon>Actinomycetes</taxon>
        <taxon>Pseudonocardiales</taxon>
        <taxon>Pseudonocardiaceae</taxon>
        <taxon>Amycolatopsis</taxon>
    </lineage>
</organism>
<dbReference type="Proteomes" id="UP000631670">
    <property type="component" value="Unassembled WGS sequence"/>
</dbReference>
<feature type="region of interest" description="Disordered" evidence="1">
    <location>
        <begin position="594"/>
        <end position="662"/>
    </location>
</feature>
<proteinExistence type="predicted"/>
<dbReference type="Gene3D" id="1.10.260.40">
    <property type="entry name" value="lambda repressor-like DNA-binding domains"/>
    <property type="match status" value="1"/>
</dbReference>
<feature type="region of interest" description="Disordered" evidence="1">
    <location>
        <begin position="828"/>
        <end position="850"/>
    </location>
</feature>
<dbReference type="EMBL" id="JADBEG010000001">
    <property type="protein sequence ID" value="MBE1496336.1"/>
    <property type="molecule type" value="Genomic_DNA"/>
</dbReference>
<dbReference type="InterPro" id="IPR010982">
    <property type="entry name" value="Lambda_DNA-bd_dom_sf"/>
</dbReference>
<accession>A0ABR9HZH0</accession>
<dbReference type="SUPFAM" id="SSF47413">
    <property type="entry name" value="lambda repressor-like DNA-binding domains"/>
    <property type="match status" value="3"/>
</dbReference>
<evidence type="ECO:0000259" key="2">
    <source>
        <dbReference type="SMART" id="SM00530"/>
    </source>
</evidence>
<name>A0ABR9HZH0_9PSEU</name>
<feature type="domain" description="HTH cro/C1-type" evidence="2">
    <location>
        <begin position="764"/>
        <end position="819"/>
    </location>
</feature>
<feature type="region of interest" description="Disordered" evidence="1">
    <location>
        <begin position="281"/>
        <end position="343"/>
    </location>
</feature>
<evidence type="ECO:0000313" key="3">
    <source>
        <dbReference type="EMBL" id="MBE1496336.1"/>
    </source>
</evidence>
<evidence type="ECO:0000256" key="1">
    <source>
        <dbReference type="SAM" id="MobiDB-lite"/>
    </source>
</evidence>
<reference evidence="3 4" key="1">
    <citation type="submission" date="2020-10" db="EMBL/GenBank/DDBJ databases">
        <title>Sequencing the genomes of 1000 actinobacteria strains.</title>
        <authorList>
            <person name="Klenk H.-P."/>
        </authorList>
    </citation>
    <scope>NUCLEOTIDE SEQUENCE [LARGE SCALE GENOMIC DNA]</scope>
    <source>
        <strain evidence="3 4">DSM 44653</strain>
    </source>
</reference>
<dbReference type="InterPro" id="IPR043917">
    <property type="entry name" value="DUF5753"/>
</dbReference>
<feature type="compositionally biased region" description="Polar residues" evidence="1">
    <location>
        <begin position="632"/>
        <end position="643"/>
    </location>
</feature>
<evidence type="ECO:0000313" key="4">
    <source>
        <dbReference type="Proteomes" id="UP000631670"/>
    </source>
</evidence>